<evidence type="ECO:0000256" key="4">
    <source>
        <dbReference type="ARBA" id="ARBA00023002"/>
    </source>
</evidence>
<evidence type="ECO:0000256" key="2">
    <source>
        <dbReference type="ARBA" id="ARBA00022630"/>
    </source>
</evidence>
<accession>A0A0W8E294</accession>
<dbReference type="InterPro" id="IPR036188">
    <property type="entry name" value="FAD/NAD-bd_sf"/>
</dbReference>
<dbReference type="GO" id="GO:0016614">
    <property type="term" value="F:oxidoreductase activity, acting on CH-OH group of donors"/>
    <property type="evidence" value="ECO:0007669"/>
    <property type="project" value="InterPro"/>
</dbReference>
<dbReference type="PANTHER" id="PTHR46056">
    <property type="entry name" value="LONG-CHAIN-ALCOHOL OXIDASE"/>
    <property type="match status" value="1"/>
</dbReference>
<evidence type="ECO:0000313" key="6">
    <source>
        <dbReference type="EMBL" id="KUG02784.1"/>
    </source>
</evidence>
<comment type="similarity">
    <text evidence="1">Belongs to the GMC oxidoreductase family.</text>
</comment>
<evidence type="ECO:0000259" key="5">
    <source>
        <dbReference type="PROSITE" id="PS51379"/>
    </source>
</evidence>
<evidence type="ECO:0000256" key="3">
    <source>
        <dbReference type="ARBA" id="ARBA00022827"/>
    </source>
</evidence>
<keyword evidence="3" id="KW-0274">FAD</keyword>
<keyword evidence="2" id="KW-0285">Flavoprotein</keyword>
<reference evidence="6" key="1">
    <citation type="journal article" date="2015" name="Proc. Natl. Acad. Sci. U.S.A.">
        <title>Networks of energetic and metabolic interactions define dynamics in microbial communities.</title>
        <authorList>
            <person name="Embree M."/>
            <person name="Liu J.K."/>
            <person name="Al-Bassam M.M."/>
            <person name="Zengler K."/>
        </authorList>
    </citation>
    <scope>NUCLEOTIDE SEQUENCE</scope>
</reference>
<dbReference type="PANTHER" id="PTHR46056:SF12">
    <property type="entry name" value="LONG-CHAIN-ALCOHOL OXIDASE"/>
    <property type="match status" value="1"/>
</dbReference>
<keyword evidence="4" id="KW-0560">Oxidoreductase</keyword>
<dbReference type="InterPro" id="IPR017896">
    <property type="entry name" value="4Fe4S_Fe-S-bd"/>
</dbReference>
<feature type="domain" description="4Fe-4S ferredoxin-type" evidence="5">
    <location>
        <begin position="150"/>
        <end position="179"/>
    </location>
</feature>
<dbReference type="AlphaFoldDB" id="A0A0W8E294"/>
<dbReference type="Pfam" id="PF00732">
    <property type="entry name" value="GMC_oxred_N"/>
    <property type="match status" value="1"/>
</dbReference>
<dbReference type="PROSITE" id="PS51379">
    <property type="entry name" value="4FE4S_FER_2"/>
    <property type="match status" value="1"/>
</dbReference>
<gene>
    <name evidence="6" type="ORF">ASZ90_019860</name>
</gene>
<organism evidence="6">
    <name type="scientific">hydrocarbon metagenome</name>
    <dbReference type="NCBI Taxonomy" id="938273"/>
    <lineage>
        <taxon>unclassified sequences</taxon>
        <taxon>metagenomes</taxon>
        <taxon>ecological metagenomes</taxon>
    </lineage>
</organism>
<name>A0A0W8E294_9ZZZZ</name>
<evidence type="ECO:0000256" key="1">
    <source>
        <dbReference type="ARBA" id="ARBA00010790"/>
    </source>
</evidence>
<protein>
    <recommendedName>
        <fullName evidence="5">4Fe-4S ferredoxin-type domain-containing protein</fullName>
    </recommendedName>
</protein>
<dbReference type="EMBL" id="LNQE01001909">
    <property type="protein sequence ID" value="KUG02784.1"/>
    <property type="molecule type" value="Genomic_DNA"/>
</dbReference>
<proteinExistence type="inferred from homology"/>
<dbReference type="SUPFAM" id="SSF51905">
    <property type="entry name" value="FAD/NAD(P)-binding domain"/>
    <property type="match status" value="1"/>
</dbReference>
<sequence>MKKAVVVGSGAGGATAAKELQGIFDVTVLEAGKAFHPFSYNLSMLGKLKKTGLFFNEQLIQPLFPTMKIRKTEDKMILVNGIGLGGTTTISTGSALRMDHGLKNMGINLDAEFAEIYKEIPITIDHQKYWNKTTQRLFEICTQMDLHPQPTPKMGSYNRCIRCGRCVFGCMYGVKWDSRQFLAAAVEQGAHVHTDCKVEKVIIENGKATGVRIQRGWQTIFYPADLVIIAAGGLGTPIILQNSGIECDCSLFVDPVLCVAAEWEEPLQNQEISMPFVVQKEHYILSPYFDYLSFFFNEHWRYPAPNIISLMIKLADVNVGSITNRKIHKPLTDKDKQRLNEGVELCTEILSRLGPKRNTIFLGTINAGHPGGMMPLTEQEADTLHNPRLPANLYIADATLFPASLGNPPIITIVAMAKKISKLCSQL</sequence>
<dbReference type="Gene3D" id="3.50.50.60">
    <property type="entry name" value="FAD/NAD(P)-binding domain"/>
    <property type="match status" value="2"/>
</dbReference>
<dbReference type="GO" id="GO:0050660">
    <property type="term" value="F:flavin adenine dinucleotide binding"/>
    <property type="evidence" value="ECO:0007669"/>
    <property type="project" value="InterPro"/>
</dbReference>
<comment type="caution">
    <text evidence="6">The sequence shown here is derived from an EMBL/GenBank/DDBJ whole genome shotgun (WGS) entry which is preliminary data.</text>
</comment>
<dbReference type="InterPro" id="IPR000172">
    <property type="entry name" value="GMC_OxRdtase_N"/>
</dbReference>